<proteinExistence type="predicted"/>
<accession>A0ABX0V6V2</accession>
<evidence type="ECO:0000313" key="3">
    <source>
        <dbReference type="EMBL" id="NIJ60194.1"/>
    </source>
</evidence>
<sequence length="302" mass="33303">MKSDIYQRVTDQIVADLEKGVRPWHKPWNAGRAAGRITRPLRANGVPYRGINVLMLWAAATASGFTAPLWLTYKQAQELGGQVRKGEKGSLVVYANTITRTEQDEASGEDLEREIPFMKGYTVFNAEQVDGLPAHFYAVQAPALDPVQRIDRAEAFFAATGAEIREGGDRAYYTAAGDYVQMPPFVAFAQPEGFYATLAHELTHWTKAPQRLGRDLGRKRWGDEGYAMEELVAELGAAFVCADLALTPEPRAEHAAYIGSWLKALKDDRRAIFTAAAHAQCAADYLIGLQPKEQEEGERAAA</sequence>
<dbReference type="PIRSF" id="PIRSF037112">
    <property type="entry name" value="Antirestriction_ArdC"/>
    <property type="match status" value="1"/>
</dbReference>
<feature type="domain" description="N-terminal" evidence="1">
    <location>
        <begin position="4"/>
        <end position="124"/>
    </location>
</feature>
<comment type="caution">
    <text evidence="3">The sequence shown here is derived from an EMBL/GenBank/DDBJ whole genome shotgun (WGS) entry which is preliminary data.</text>
</comment>
<dbReference type="InterPro" id="IPR041459">
    <property type="entry name" value="MPTase-PolyVal"/>
</dbReference>
<feature type="domain" description="Polyvalent protein metallopeptidase" evidence="2">
    <location>
        <begin position="152"/>
        <end position="278"/>
    </location>
</feature>
<evidence type="ECO:0000259" key="1">
    <source>
        <dbReference type="Pfam" id="PF08401"/>
    </source>
</evidence>
<gene>
    <name evidence="3" type="ORF">FHS82_004063</name>
</gene>
<dbReference type="InterPro" id="IPR017113">
    <property type="entry name" value="Antirestriction_ArdC"/>
</dbReference>
<keyword evidence="4" id="KW-1185">Reference proteome</keyword>
<dbReference type="Proteomes" id="UP001429580">
    <property type="component" value="Unassembled WGS sequence"/>
</dbReference>
<evidence type="ECO:0000259" key="2">
    <source>
        <dbReference type="Pfam" id="PF18818"/>
    </source>
</evidence>
<dbReference type="InterPro" id="IPR013610">
    <property type="entry name" value="ArdC_N"/>
</dbReference>
<protein>
    <submittedName>
        <fullName evidence="3">Antirestriction protein ArdC</fullName>
    </submittedName>
</protein>
<name>A0ABX0V6V2_9HYPH</name>
<dbReference type="RefSeq" id="WP_166956375.1">
    <property type="nucleotide sequence ID" value="NZ_JAASQI010000015.1"/>
</dbReference>
<dbReference type="Pfam" id="PF18818">
    <property type="entry name" value="MPTase-PolyVal"/>
    <property type="match status" value="1"/>
</dbReference>
<dbReference type="Pfam" id="PF08401">
    <property type="entry name" value="ArdcN"/>
    <property type="match status" value="1"/>
</dbReference>
<dbReference type="EMBL" id="JAASQI010000015">
    <property type="protein sequence ID" value="NIJ60194.1"/>
    <property type="molecule type" value="Genomic_DNA"/>
</dbReference>
<evidence type="ECO:0000313" key="4">
    <source>
        <dbReference type="Proteomes" id="UP001429580"/>
    </source>
</evidence>
<organism evidence="3 4">
    <name type="scientific">Pseudochelatococcus lubricantis</name>
    <dbReference type="NCBI Taxonomy" id="1538102"/>
    <lineage>
        <taxon>Bacteria</taxon>
        <taxon>Pseudomonadati</taxon>
        <taxon>Pseudomonadota</taxon>
        <taxon>Alphaproteobacteria</taxon>
        <taxon>Hyphomicrobiales</taxon>
        <taxon>Chelatococcaceae</taxon>
        <taxon>Pseudochelatococcus</taxon>
    </lineage>
</organism>
<reference evidence="3 4" key="1">
    <citation type="submission" date="2020-03" db="EMBL/GenBank/DDBJ databases">
        <title>Genomic Encyclopedia of Type Strains, Phase IV (KMG-IV): sequencing the most valuable type-strain genomes for metagenomic binning, comparative biology and taxonomic classification.</title>
        <authorList>
            <person name="Goeker M."/>
        </authorList>
    </citation>
    <scope>NUCLEOTIDE SEQUENCE [LARGE SCALE GENOMIC DNA]</scope>
    <source>
        <strain evidence="3 4">DSM 103870</strain>
    </source>
</reference>